<organism evidence="2">
    <name type="scientific">marine sediment metagenome</name>
    <dbReference type="NCBI Taxonomy" id="412755"/>
    <lineage>
        <taxon>unclassified sequences</taxon>
        <taxon>metagenomes</taxon>
        <taxon>ecological metagenomes</taxon>
    </lineage>
</organism>
<reference evidence="2" key="1">
    <citation type="journal article" date="2015" name="Nature">
        <title>Complex archaea that bridge the gap between prokaryotes and eukaryotes.</title>
        <authorList>
            <person name="Spang A."/>
            <person name="Saw J.H."/>
            <person name="Jorgensen S.L."/>
            <person name="Zaremba-Niedzwiedzka K."/>
            <person name="Martijn J."/>
            <person name="Lind A.E."/>
            <person name="van Eijk R."/>
            <person name="Schleper C."/>
            <person name="Guy L."/>
            <person name="Ettema T.J."/>
        </authorList>
    </citation>
    <scope>NUCLEOTIDE SEQUENCE</scope>
</reference>
<gene>
    <name evidence="2" type="ORF">LCGC14_0428550</name>
</gene>
<name>A0A0F9SNS2_9ZZZZ</name>
<feature type="region of interest" description="Disordered" evidence="1">
    <location>
        <begin position="198"/>
        <end position="248"/>
    </location>
</feature>
<sequence>MKTTQIDINTDQACKKCGQEGTVNDTHLCMECIGEDAAQLLHLDVRTVSHKSGKTIIEYREKGAGGDVDLLKRTILQPPSEGFLESLKEIGEEMWTELALKDSLIVRIDITDIIIKDSDAGDRITVKGVALGPKGGTLFDIKSATIPLTQWVSEGASINLLMTRAARFVVNRQVQADLFTEVKEAEKLAEPEIQAVEQQNPEVAEMEPVEPIKHGKPPKKTPSNPAGVTMLDEPLPGSEAEAQANELF</sequence>
<accession>A0A0F9SNS2</accession>
<dbReference type="EMBL" id="LAZR01000399">
    <property type="protein sequence ID" value="KKN70700.1"/>
    <property type="molecule type" value="Genomic_DNA"/>
</dbReference>
<protein>
    <submittedName>
        <fullName evidence="2">Uncharacterized protein</fullName>
    </submittedName>
</protein>
<proteinExistence type="predicted"/>
<evidence type="ECO:0000256" key="1">
    <source>
        <dbReference type="SAM" id="MobiDB-lite"/>
    </source>
</evidence>
<comment type="caution">
    <text evidence="2">The sequence shown here is derived from an EMBL/GenBank/DDBJ whole genome shotgun (WGS) entry which is preliminary data.</text>
</comment>
<evidence type="ECO:0000313" key="2">
    <source>
        <dbReference type="EMBL" id="KKN70700.1"/>
    </source>
</evidence>
<dbReference type="AlphaFoldDB" id="A0A0F9SNS2"/>